<dbReference type="PANTHER" id="PTHR32060">
    <property type="entry name" value="TAIL-SPECIFIC PROTEASE"/>
    <property type="match status" value="1"/>
</dbReference>
<dbReference type="Gramene" id="AET6Gv20827700.1">
    <property type="protein sequence ID" value="AET6Gv20827700.1"/>
    <property type="gene ID" value="AET6Gv20827700"/>
</dbReference>
<sequence length="84" mass="8759">MVYGGPTYGKGRIQSVFALSDGSGLAVTVARFETPAHTDIDKVSIALHTIHCRPRSQQTKMASAAASRTRPAAKCQVTAKGAAS</sequence>
<dbReference type="GO" id="GO:0008236">
    <property type="term" value="F:serine-type peptidase activity"/>
    <property type="evidence" value="ECO:0007669"/>
    <property type="project" value="InterPro"/>
</dbReference>
<dbReference type="EnsemblPlants" id="AET6Gv20827700.1">
    <property type="protein sequence ID" value="AET6Gv20827700.1"/>
    <property type="gene ID" value="AET6Gv20827700"/>
</dbReference>
<dbReference type="Gene3D" id="3.90.226.10">
    <property type="entry name" value="2-enoyl-CoA Hydratase, Chain A, domain 1"/>
    <property type="match status" value="1"/>
</dbReference>
<dbReference type="PANTHER" id="PTHR32060:SF7">
    <property type="entry name" value="CARBOXYL-TERMINAL-PROCESSING PEPTIDASE 2, CHLOROPLASTIC"/>
    <property type="match status" value="1"/>
</dbReference>
<dbReference type="InterPro" id="IPR029045">
    <property type="entry name" value="ClpP/crotonase-like_dom_sf"/>
</dbReference>
<proteinExistence type="predicted"/>
<evidence type="ECO:0000313" key="3">
    <source>
        <dbReference type="Proteomes" id="UP000015105"/>
    </source>
</evidence>
<name>A0A453PS55_AEGTS</name>
<dbReference type="FunFam" id="3.30.750.44:FF:000010">
    <property type="entry name" value="Carboxyl-terminal-processing peptidase 1 chloroplastic"/>
    <property type="match status" value="1"/>
</dbReference>
<reference evidence="3" key="1">
    <citation type="journal article" date="2014" name="Science">
        <title>Ancient hybridizations among the ancestral genomes of bread wheat.</title>
        <authorList>
            <consortium name="International Wheat Genome Sequencing Consortium,"/>
            <person name="Marcussen T."/>
            <person name="Sandve S.R."/>
            <person name="Heier L."/>
            <person name="Spannagl M."/>
            <person name="Pfeifer M."/>
            <person name="Jakobsen K.S."/>
            <person name="Wulff B.B."/>
            <person name="Steuernagel B."/>
            <person name="Mayer K.F."/>
            <person name="Olsen O.A."/>
        </authorList>
    </citation>
    <scope>NUCLEOTIDE SEQUENCE [LARGE SCALE GENOMIC DNA]</scope>
    <source>
        <strain evidence="3">cv. AL8/78</strain>
    </source>
</reference>
<feature type="domain" description="Tail specific protease" evidence="1">
    <location>
        <begin position="2"/>
        <end position="45"/>
    </location>
</feature>
<dbReference type="SUPFAM" id="SSF52096">
    <property type="entry name" value="ClpP/crotonase"/>
    <property type="match status" value="1"/>
</dbReference>
<keyword evidence="3" id="KW-1185">Reference proteome</keyword>
<dbReference type="AlphaFoldDB" id="A0A453PS55"/>
<dbReference type="GO" id="GO:0004175">
    <property type="term" value="F:endopeptidase activity"/>
    <property type="evidence" value="ECO:0007669"/>
    <property type="project" value="TreeGrafter"/>
</dbReference>
<accession>A0A453PS55</accession>
<evidence type="ECO:0000259" key="1">
    <source>
        <dbReference type="Pfam" id="PF03572"/>
    </source>
</evidence>
<reference evidence="2" key="4">
    <citation type="submission" date="2019-03" db="UniProtKB">
        <authorList>
            <consortium name="EnsemblPlants"/>
        </authorList>
    </citation>
    <scope>IDENTIFICATION</scope>
</reference>
<dbReference type="GO" id="GO:0006508">
    <property type="term" value="P:proteolysis"/>
    <property type="evidence" value="ECO:0007669"/>
    <property type="project" value="InterPro"/>
</dbReference>
<dbReference type="Gene3D" id="3.30.750.44">
    <property type="match status" value="1"/>
</dbReference>
<dbReference type="Pfam" id="PF03572">
    <property type="entry name" value="Peptidase_S41"/>
    <property type="match status" value="1"/>
</dbReference>
<evidence type="ECO:0000313" key="2">
    <source>
        <dbReference type="EnsemblPlants" id="AET6Gv20827700.1"/>
    </source>
</evidence>
<dbReference type="STRING" id="200361.A0A453PS55"/>
<dbReference type="InterPro" id="IPR005151">
    <property type="entry name" value="Tail-specific_protease"/>
</dbReference>
<protein>
    <recommendedName>
        <fullName evidence="1">Tail specific protease domain-containing protein</fullName>
    </recommendedName>
</protein>
<reference evidence="2" key="5">
    <citation type="journal article" date="2021" name="G3 (Bethesda)">
        <title>Aegilops tauschii genome assembly Aet v5.0 features greater sequence contiguity and improved annotation.</title>
        <authorList>
            <person name="Wang L."/>
            <person name="Zhu T."/>
            <person name="Rodriguez J.C."/>
            <person name="Deal K.R."/>
            <person name="Dubcovsky J."/>
            <person name="McGuire P.E."/>
            <person name="Lux T."/>
            <person name="Spannagl M."/>
            <person name="Mayer K.F.X."/>
            <person name="Baldrich P."/>
            <person name="Meyers B.C."/>
            <person name="Huo N."/>
            <person name="Gu Y.Q."/>
            <person name="Zhou H."/>
            <person name="Devos K.M."/>
            <person name="Bennetzen J.L."/>
            <person name="Unver T."/>
            <person name="Budak H."/>
            <person name="Gulick P.J."/>
            <person name="Galiba G."/>
            <person name="Kalapos B."/>
            <person name="Nelson D.R."/>
            <person name="Li P."/>
            <person name="You F.M."/>
            <person name="Luo M.C."/>
            <person name="Dvorak J."/>
        </authorList>
    </citation>
    <scope>NUCLEOTIDE SEQUENCE [LARGE SCALE GENOMIC DNA]</scope>
    <source>
        <strain evidence="2">cv. AL8/78</strain>
    </source>
</reference>
<reference evidence="3" key="2">
    <citation type="journal article" date="2017" name="Nat. Plants">
        <title>The Aegilops tauschii genome reveals multiple impacts of transposons.</title>
        <authorList>
            <person name="Zhao G."/>
            <person name="Zou C."/>
            <person name="Li K."/>
            <person name="Wang K."/>
            <person name="Li T."/>
            <person name="Gao L."/>
            <person name="Zhang X."/>
            <person name="Wang H."/>
            <person name="Yang Z."/>
            <person name="Liu X."/>
            <person name="Jiang W."/>
            <person name="Mao L."/>
            <person name="Kong X."/>
            <person name="Jiao Y."/>
            <person name="Jia J."/>
        </authorList>
    </citation>
    <scope>NUCLEOTIDE SEQUENCE [LARGE SCALE GENOMIC DNA]</scope>
    <source>
        <strain evidence="3">cv. AL8/78</strain>
    </source>
</reference>
<reference evidence="2" key="3">
    <citation type="journal article" date="2017" name="Nature">
        <title>Genome sequence of the progenitor of the wheat D genome Aegilops tauschii.</title>
        <authorList>
            <person name="Luo M.C."/>
            <person name="Gu Y.Q."/>
            <person name="Puiu D."/>
            <person name="Wang H."/>
            <person name="Twardziok S.O."/>
            <person name="Deal K.R."/>
            <person name="Huo N."/>
            <person name="Zhu T."/>
            <person name="Wang L."/>
            <person name="Wang Y."/>
            <person name="McGuire P.E."/>
            <person name="Liu S."/>
            <person name="Long H."/>
            <person name="Ramasamy R.K."/>
            <person name="Rodriguez J.C."/>
            <person name="Van S.L."/>
            <person name="Yuan L."/>
            <person name="Wang Z."/>
            <person name="Xia Z."/>
            <person name="Xiao L."/>
            <person name="Anderson O.D."/>
            <person name="Ouyang S."/>
            <person name="Liang Y."/>
            <person name="Zimin A.V."/>
            <person name="Pertea G."/>
            <person name="Qi P."/>
            <person name="Bennetzen J.L."/>
            <person name="Dai X."/>
            <person name="Dawson M.W."/>
            <person name="Muller H.G."/>
            <person name="Kugler K."/>
            <person name="Rivarola-Duarte L."/>
            <person name="Spannagl M."/>
            <person name="Mayer K.F.X."/>
            <person name="Lu F.H."/>
            <person name="Bevan M.W."/>
            <person name="Leroy P."/>
            <person name="Li P."/>
            <person name="You F.M."/>
            <person name="Sun Q."/>
            <person name="Liu Z."/>
            <person name="Lyons E."/>
            <person name="Wicker T."/>
            <person name="Salzberg S.L."/>
            <person name="Devos K.M."/>
            <person name="Dvorak J."/>
        </authorList>
    </citation>
    <scope>NUCLEOTIDE SEQUENCE [LARGE SCALE GENOMIC DNA]</scope>
    <source>
        <strain evidence="2">cv. AL8/78</strain>
    </source>
</reference>
<dbReference type="Proteomes" id="UP000015105">
    <property type="component" value="Chromosome 6D"/>
</dbReference>
<organism evidence="2 3">
    <name type="scientific">Aegilops tauschii subsp. strangulata</name>
    <name type="common">Goatgrass</name>
    <dbReference type="NCBI Taxonomy" id="200361"/>
    <lineage>
        <taxon>Eukaryota</taxon>
        <taxon>Viridiplantae</taxon>
        <taxon>Streptophyta</taxon>
        <taxon>Embryophyta</taxon>
        <taxon>Tracheophyta</taxon>
        <taxon>Spermatophyta</taxon>
        <taxon>Magnoliopsida</taxon>
        <taxon>Liliopsida</taxon>
        <taxon>Poales</taxon>
        <taxon>Poaceae</taxon>
        <taxon>BOP clade</taxon>
        <taxon>Pooideae</taxon>
        <taxon>Triticodae</taxon>
        <taxon>Triticeae</taxon>
        <taxon>Triticinae</taxon>
        <taxon>Aegilops</taxon>
    </lineage>
</organism>